<comment type="caution">
    <text evidence="4">The sequence shown here is derived from an EMBL/GenBank/DDBJ whole genome shotgun (WGS) entry which is preliminary data.</text>
</comment>
<reference evidence="4 5" key="1">
    <citation type="submission" date="2016-10" db="EMBL/GenBank/DDBJ databases">
        <title>Genome sequence of the ascomycete fungus Penicillium subrubescens.</title>
        <authorList>
            <person name="De Vries R.P."/>
            <person name="Peng M."/>
            <person name="Dilokpimol A."/>
            <person name="Hilden K."/>
            <person name="Makela M.R."/>
            <person name="Grigoriev I."/>
            <person name="Riley R."/>
            <person name="Granchi Z."/>
        </authorList>
    </citation>
    <scope>NUCLEOTIDE SEQUENCE [LARGE SCALE GENOMIC DNA]</scope>
    <source>
        <strain evidence="4 5">CBS 132785</strain>
    </source>
</reference>
<dbReference type="InterPro" id="IPR004136">
    <property type="entry name" value="NMO"/>
</dbReference>
<sequence>MSFRNIFNRTLPWVQSPLIANAPMSGAALSELAIAVSRAGGLGQIGFLDDMHELSNELQVARDKLQDLMATLPDPQVLPIGVGVIVFGSPMEAWMRLFKTHKPAVVWLSFAATNQLQQWTEGIRQASPKTQVWVQLGSVKAALDVAQACHPDALVLQGSDAGGHGHQDGASIVSLVPEVTDTLLQHGISDIPLIAAGGIVDGRGTTAALSLGASGVVMGTRFLSAPETRIPRIYRDAIFKASDGGQATARSRVFDEMWGPNFWPKTYDGRCLRNKVYDRYVSGEDINQIRKWLSSAMNEPGAESLDVHDMGSLWAGTGVGMVNTMQMAGDIVRTVRDDVRKGIGSLVGEY</sequence>
<dbReference type="Gene3D" id="3.20.20.70">
    <property type="entry name" value="Aldolase class I"/>
    <property type="match status" value="1"/>
</dbReference>
<dbReference type="GO" id="GO:0018580">
    <property type="term" value="F:nitronate monooxygenase activity"/>
    <property type="evidence" value="ECO:0007669"/>
    <property type="project" value="InterPro"/>
</dbReference>
<evidence type="ECO:0000313" key="4">
    <source>
        <dbReference type="EMBL" id="OKP02482.1"/>
    </source>
</evidence>
<keyword evidence="3" id="KW-0560">Oxidoreductase</keyword>
<dbReference type="SUPFAM" id="SSF51412">
    <property type="entry name" value="Inosine monophosphate dehydrogenase (IMPDH)"/>
    <property type="match status" value="1"/>
</dbReference>
<evidence type="ECO:0000256" key="2">
    <source>
        <dbReference type="ARBA" id="ARBA00022643"/>
    </source>
</evidence>
<dbReference type="AlphaFoldDB" id="A0A1Q5TQH9"/>
<keyword evidence="4" id="KW-0503">Monooxygenase</keyword>
<evidence type="ECO:0000256" key="1">
    <source>
        <dbReference type="ARBA" id="ARBA00022630"/>
    </source>
</evidence>
<gene>
    <name evidence="4" type="ORF">PENSUB_7015</name>
</gene>
<dbReference type="STRING" id="1316194.A0A1Q5TQH9"/>
<dbReference type="Pfam" id="PF03060">
    <property type="entry name" value="NMO"/>
    <property type="match status" value="1"/>
</dbReference>
<keyword evidence="1" id="KW-0285">Flavoprotein</keyword>
<dbReference type="Proteomes" id="UP000186955">
    <property type="component" value="Unassembled WGS sequence"/>
</dbReference>
<name>A0A1Q5TQH9_9EURO</name>
<dbReference type="PANTHER" id="PTHR32332">
    <property type="entry name" value="2-NITROPROPANE DIOXYGENASE"/>
    <property type="match status" value="1"/>
</dbReference>
<organism evidence="4 5">
    <name type="scientific">Penicillium subrubescens</name>
    <dbReference type="NCBI Taxonomy" id="1316194"/>
    <lineage>
        <taxon>Eukaryota</taxon>
        <taxon>Fungi</taxon>
        <taxon>Dikarya</taxon>
        <taxon>Ascomycota</taxon>
        <taxon>Pezizomycotina</taxon>
        <taxon>Eurotiomycetes</taxon>
        <taxon>Eurotiomycetidae</taxon>
        <taxon>Eurotiales</taxon>
        <taxon>Aspergillaceae</taxon>
        <taxon>Penicillium</taxon>
    </lineage>
</organism>
<evidence type="ECO:0000256" key="3">
    <source>
        <dbReference type="ARBA" id="ARBA00023002"/>
    </source>
</evidence>
<keyword evidence="5" id="KW-1185">Reference proteome</keyword>
<dbReference type="InterPro" id="IPR013785">
    <property type="entry name" value="Aldolase_TIM"/>
</dbReference>
<dbReference type="CDD" id="cd04730">
    <property type="entry name" value="NPD_like"/>
    <property type="match status" value="1"/>
</dbReference>
<evidence type="ECO:0000313" key="5">
    <source>
        <dbReference type="Proteomes" id="UP000186955"/>
    </source>
</evidence>
<proteinExistence type="predicted"/>
<dbReference type="OrthoDB" id="2349068at2759"/>
<keyword evidence="2" id="KW-0288">FMN</keyword>
<dbReference type="EMBL" id="MNBE01000625">
    <property type="protein sequence ID" value="OKP02482.1"/>
    <property type="molecule type" value="Genomic_DNA"/>
</dbReference>
<accession>A0A1Q5TQH9</accession>
<protein>
    <submittedName>
        <fullName evidence="4">Nitronate monooxygenase</fullName>
    </submittedName>
</protein>
<dbReference type="PANTHER" id="PTHR32332:SF34">
    <property type="entry name" value="2-NITROPROPANE DIOXYGENASE FAMILY, PUTATIVE-RELATED"/>
    <property type="match status" value="1"/>
</dbReference>